<evidence type="ECO:0000256" key="4">
    <source>
        <dbReference type="SAM" id="Phobius"/>
    </source>
</evidence>
<sequence length="394" mass="41778">MENIIMNSATVKKDVVYSISFAHMLNDWYMNIIPILTPFLIAAGFGIGEVSFAISAFTITSSLSQPLIGYMVDRKNQSWMIYVGTAWLAILLSCIGLTHSSTMLIALAALSGLGAAAFHPQASAMVSAASEQKKGMYQAVFGASGNLGWALTPLFVIPLVERFGLSVTPYFVVPGIIVTVLLAFKAQKTPARSQAETVSMMEALRPAWKELSKLVLIIAVRTLTYSGLVAFLPLYLQQQGMSLSVCSHLLFILLLSGAAGGIAGGYLSDRFGKTIVIFLSLALSPIFFYLFLHVGAGLQPVVFALAGATLLSSFSPIVVLAQELLFRQAAMASGFSLGFGIGIGGLGVGLVGLVIQYAGLALAINMLICLPFVAACIALTLKGRKTLEQEGFAQ</sequence>
<feature type="transmembrane region" description="Helical" evidence="4">
    <location>
        <begin position="361"/>
        <end position="381"/>
    </location>
</feature>
<feature type="transmembrane region" description="Helical" evidence="4">
    <location>
        <begin position="28"/>
        <end position="47"/>
    </location>
</feature>
<dbReference type="Gene3D" id="1.20.1250.20">
    <property type="entry name" value="MFS general substrate transporter like domains"/>
    <property type="match status" value="2"/>
</dbReference>
<feature type="domain" description="Major facilitator superfamily (MFS) profile" evidence="5">
    <location>
        <begin position="1"/>
        <end position="386"/>
    </location>
</feature>
<feature type="transmembrane region" description="Helical" evidence="4">
    <location>
        <begin position="136"/>
        <end position="157"/>
    </location>
</feature>
<dbReference type="SUPFAM" id="SSF103473">
    <property type="entry name" value="MFS general substrate transporter"/>
    <property type="match status" value="1"/>
</dbReference>
<dbReference type="GO" id="GO:0005886">
    <property type="term" value="C:plasma membrane"/>
    <property type="evidence" value="ECO:0007669"/>
    <property type="project" value="TreeGrafter"/>
</dbReference>
<feature type="transmembrane region" description="Helical" evidence="4">
    <location>
        <begin position="79"/>
        <end position="98"/>
    </location>
</feature>
<dbReference type="PROSITE" id="PS50850">
    <property type="entry name" value="MFS"/>
    <property type="match status" value="1"/>
</dbReference>
<evidence type="ECO:0000259" key="5">
    <source>
        <dbReference type="PROSITE" id="PS50850"/>
    </source>
</evidence>
<reference evidence="6" key="1">
    <citation type="submission" date="2016-04" db="EMBL/GenBank/DDBJ databases">
        <authorList>
            <person name="Evans L.H."/>
            <person name="Alamgir A."/>
            <person name="Owens N."/>
            <person name="Weber N.D."/>
            <person name="Virtaneva K."/>
            <person name="Barbian K."/>
            <person name="Babar A."/>
            <person name="Rosenke K."/>
        </authorList>
    </citation>
    <scope>NUCLEOTIDE SEQUENCE</scope>
    <source>
        <strain evidence="6">92-2</strain>
    </source>
</reference>
<feature type="transmembrane region" description="Helical" evidence="4">
    <location>
        <begin position="275"/>
        <end position="295"/>
    </location>
</feature>
<dbReference type="InterPro" id="IPR036259">
    <property type="entry name" value="MFS_trans_sf"/>
</dbReference>
<dbReference type="CDD" id="cd17478">
    <property type="entry name" value="MFS_FsR"/>
    <property type="match status" value="1"/>
</dbReference>
<evidence type="ECO:0000256" key="1">
    <source>
        <dbReference type="ARBA" id="ARBA00022692"/>
    </source>
</evidence>
<dbReference type="AlphaFoldDB" id="A0A212K8L4"/>
<dbReference type="InterPro" id="IPR011701">
    <property type="entry name" value="MFS"/>
</dbReference>
<dbReference type="EMBL" id="FLUP01000001">
    <property type="protein sequence ID" value="SBW08043.1"/>
    <property type="molecule type" value="Genomic_DNA"/>
</dbReference>
<keyword evidence="3 4" id="KW-0472">Membrane</keyword>
<feature type="transmembrane region" description="Helical" evidence="4">
    <location>
        <begin position="214"/>
        <end position="236"/>
    </location>
</feature>
<feature type="transmembrane region" description="Helical" evidence="4">
    <location>
        <begin position="163"/>
        <end position="184"/>
    </location>
</feature>
<dbReference type="InterPro" id="IPR020846">
    <property type="entry name" value="MFS_dom"/>
</dbReference>
<accession>A0A212K8L4</accession>
<keyword evidence="1 4" id="KW-0812">Transmembrane</keyword>
<proteinExistence type="predicted"/>
<feature type="transmembrane region" description="Helical" evidence="4">
    <location>
        <begin position="333"/>
        <end position="355"/>
    </location>
</feature>
<dbReference type="GO" id="GO:0022857">
    <property type="term" value="F:transmembrane transporter activity"/>
    <property type="evidence" value="ECO:0007669"/>
    <property type="project" value="InterPro"/>
</dbReference>
<dbReference type="PANTHER" id="PTHR43129">
    <property type="entry name" value="FOSMIDOMYCIN RESISTANCE PROTEIN"/>
    <property type="match status" value="1"/>
</dbReference>
<feature type="transmembrane region" description="Helical" evidence="4">
    <location>
        <begin position="104"/>
        <end position="124"/>
    </location>
</feature>
<protein>
    <submittedName>
        <fullName evidence="6">Major facilitator superfamily MFS_1</fullName>
    </submittedName>
</protein>
<name>A0A212K8L4_9BACT</name>
<evidence type="ECO:0000313" key="6">
    <source>
        <dbReference type="EMBL" id="SBW08043.1"/>
    </source>
</evidence>
<feature type="transmembrane region" description="Helical" evidence="4">
    <location>
        <begin position="301"/>
        <end position="321"/>
    </location>
</feature>
<evidence type="ECO:0000256" key="3">
    <source>
        <dbReference type="ARBA" id="ARBA00023136"/>
    </source>
</evidence>
<organism evidence="6">
    <name type="scientific">uncultured Desulfovibrio sp</name>
    <dbReference type="NCBI Taxonomy" id="167968"/>
    <lineage>
        <taxon>Bacteria</taxon>
        <taxon>Pseudomonadati</taxon>
        <taxon>Thermodesulfobacteriota</taxon>
        <taxon>Desulfovibrionia</taxon>
        <taxon>Desulfovibrionales</taxon>
        <taxon>Desulfovibrionaceae</taxon>
        <taxon>Desulfovibrio</taxon>
        <taxon>environmental samples</taxon>
    </lineage>
</organism>
<evidence type="ECO:0000256" key="2">
    <source>
        <dbReference type="ARBA" id="ARBA00022989"/>
    </source>
</evidence>
<feature type="transmembrane region" description="Helical" evidence="4">
    <location>
        <begin position="248"/>
        <end position="268"/>
    </location>
</feature>
<dbReference type="Pfam" id="PF07690">
    <property type="entry name" value="MFS_1"/>
    <property type="match status" value="1"/>
</dbReference>
<dbReference type="PANTHER" id="PTHR43129:SF1">
    <property type="entry name" value="FOSMIDOMYCIN RESISTANCE PROTEIN"/>
    <property type="match status" value="1"/>
</dbReference>
<gene>
    <name evidence="6" type="ORF">KM92DES2_12422</name>
</gene>
<keyword evidence="2 4" id="KW-1133">Transmembrane helix</keyword>